<dbReference type="Pfam" id="PF13649">
    <property type="entry name" value="Methyltransf_25"/>
    <property type="match status" value="1"/>
</dbReference>
<dbReference type="GO" id="GO:0008168">
    <property type="term" value="F:methyltransferase activity"/>
    <property type="evidence" value="ECO:0007669"/>
    <property type="project" value="UniProtKB-KW"/>
</dbReference>
<dbReference type="EMBL" id="QFFZ01000047">
    <property type="protein sequence ID" value="TEB09474.1"/>
    <property type="molecule type" value="Genomic_DNA"/>
</dbReference>
<evidence type="ECO:0000259" key="2">
    <source>
        <dbReference type="Pfam" id="PF13649"/>
    </source>
</evidence>
<feature type="transmembrane region" description="Helical" evidence="1">
    <location>
        <begin position="156"/>
        <end position="175"/>
    </location>
</feature>
<sequence>MPEHENTFLQYFDLVNLSDLSDSRVCDLGCGIGRWSFFIKDKCRELVLLDFSEAIFVARNNLRDTDNAIFFMGDIKRMPFRNDFADFLFCLGVLHHLPTNALDEVRNLKIFAQDILIYLYYALDNRPLHFRILLGIVSMMRMPLSKARNPLFRNIFTWLAAAGIYMPLILLGKILKPVGLAKYIPLYEAYNGKSFKGICQDVYDRFFTRIEQRFSKTQINTLFDTFTGVTVSPQMPYWHFICKR</sequence>
<keyword evidence="1" id="KW-0812">Transmembrane</keyword>
<evidence type="ECO:0000256" key="1">
    <source>
        <dbReference type="SAM" id="Phobius"/>
    </source>
</evidence>
<dbReference type="AlphaFoldDB" id="A0A4Y7RKG4"/>
<organism evidence="3 4">
    <name type="scientific">Pelotomaculum propionicicum</name>
    <dbReference type="NCBI Taxonomy" id="258475"/>
    <lineage>
        <taxon>Bacteria</taxon>
        <taxon>Bacillati</taxon>
        <taxon>Bacillota</taxon>
        <taxon>Clostridia</taxon>
        <taxon>Eubacteriales</taxon>
        <taxon>Desulfotomaculaceae</taxon>
        <taxon>Pelotomaculum</taxon>
    </lineage>
</organism>
<name>A0A4Y7RKG4_9FIRM</name>
<keyword evidence="3" id="KW-0489">Methyltransferase</keyword>
<dbReference type="EC" id="2.1.1.-" evidence="3"/>
<dbReference type="InterPro" id="IPR029063">
    <property type="entry name" value="SAM-dependent_MTases_sf"/>
</dbReference>
<keyword evidence="1" id="KW-0472">Membrane</keyword>
<keyword evidence="1" id="KW-1133">Transmembrane helix</keyword>
<comment type="caution">
    <text evidence="3">The sequence shown here is derived from an EMBL/GenBank/DDBJ whole genome shotgun (WGS) entry which is preliminary data.</text>
</comment>
<feature type="domain" description="Methyltransferase" evidence="2">
    <location>
        <begin position="25"/>
        <end position="104"/>
    </location>
</feature>
<accession>A0A4Y7RKG4</accession>
<dbReference type="Proteomes" id="UP000297597">
    <property type="component" value="Unassembled WGS sequence"/>
</dbReference>
<proteinExistence type="predicted"/>
<evidence type="ECO:0000313" key="3">
    <source>
        <dbReference type="EMBL" id="TEB09474.1"/>
    </source>
</evidence>
<evidence type="ECO:0000313" key="4">
    <source>
        <dbReference type="Proteomes" id="UP000297597"/>
    </source>
</evidence>
<dbReference type="CDD" id="cd02440">
    <property type="entry name" value="AdoMet_MTases"/>
    <property type="match status" value="1"/>
</dbReference>
<reference evidence="3 4" key="1">
    <citation type="journal article" date="2018" name="Environ. Microbiol.">
        <title>Novel energy conservation strategies and behaviour of Pelotomaculum schinkii driving syntrophic propionate catabolism.</title>
        <authorList>
            <person name="Hidalgo-Ahumada C.A.P."/>
            <person name="Nobu M.K."/>
            <person name="Narihiro T."/>
            <person name="Tamaki H."/>
            <person name="Liu W.T."/>
            <person name="Kamagata Y."/>
            <person name="Stams A.J.M."/>
            <person name="Imachi H."/>
            <person name="Sousa D.Z."/>
        </authorList>
    </citation>
    <scope>NUCLEOTIDE SEQUENCE [LARGE SCALE GENOMIC DNA]</scope>
    <source>
        <strain evidence="3 4">MGP</strain>
    </source>
</reference>
<protein>
    <submittedName>
        <fullName evidence="3">tRNA (Mo5U34)-methyltransferase</fullName>
        <ecNumber evidence="3">2.1.1.-</ecNumber>
    </submittedName>
</protein>
<keyword evidence="3" id="KW-0808">Transferase</keyword>
<dbReference type="InterPro" id="IPR041698">
    <property type="entry name" value="Methyltransf_25"/>
</dbReference>
<keyword evidence="4" id="KW-1185">Reference proteome</keyword>
<gene>
    <name evidence="3" type="primary">cmoB</name>
    <name evidence="3" type="ORF">Pmgp_03131</name>
</gene>
<dbReference type="RefSeq" id="WP_192902961.1">
    <property type="nucleotide sequence ID" value="NZ_QFFZ01000047.1"/>
</dbReference>
<dbReference type="GO" id="GO:0032259">
    <property type="term" value="P:methylation"/>
    <property type="evidence" value="ECO:0007669"/>
    <property type="project" value="UniProtKB-KW"/>
</dbReference>
<dbReference type="SUPFAM" id="SSF53335">
    <property type="entry name" value="S-adenosyl-L-methionine-dependent methyltransferases"/>
    <property type="match status" value="1"/>
</dbReference>
<dbReference type="Gene3D" id="3.40.50.150">
    <property type="entry name" value="Vaccinia Virus protein VP39"/>
    <property type="match status" value="1"/>
</dbReference>